<dbReference type="GO" id="GO:0016746">
    <property type="term" value="F:acyltransferase activity"/>
    <property type="evidence" value="ECO:0007669"/>
    <property type="project" value="UniProtKB-KW"/>
</dbReference>
<keyword evidence="2" id="KW-0378">Hydrolase</keyword>
<gene>
    <name evidence="2" type="ordered locus">Dshi_2701</name>
</gene>
<organism evidence="2 3">
    <name type="scientific">Dinoroseobacter shibae (strain DSM 16493 / NCIMB 14021 / DFL 12)</name>
    <dbReference type="NCBI Taxonomy" id="398580"/>
    <lineage>
        <taxon>Bacteria</taxon>
        <taxon>Pseudomonadati</taxon>
        <taxon>Pseudomonadota</taxon>
        <taxon>Alphaproteobacteria</taxon>
        <taxon>Rhodobacterales</taxon>
        <taxon>Roseobacteraceae</taxon>
        <taxon>Dinoroseobacter</taxon>
    </lineage>
</organism>
<dbReference type="GO" id="GO:0016787">
    <property type="term" value="F:hydrolase activity"/>
    <property type="evidence" value="ECO:0007669"/>
    <property type="project" value="UniProtKB-KW"/>
</dbReference>
<dbReference type="RefSeq" id="WP_012179362.1">
    <property type="nucleotide sequence ID" value="NC_009952.1"/>
</dbReference>
<dbReference type="AlphaFoldDB" id="A8LIJ3"/>
<name>A8LIJ3_DINSH</name>
<dbReference type="PANTHER" id="PTHR43433">
    <property type="entry name" value="HYDROLASE, ALPHA/BETA FOLD FAMILY PROTEIN"/>
    <property type="match status" value="1"/>
</dbReference>
<dbReference type="eggNOG" id="COG0596">
    <property type="taxonomic scope" value="Bacteria"/>
</dbReference>
<dbReference type="InterPro" id="IPR000073">
    <property type="entry name" value="AB_hydrolase_1"/>
</dbReference>
<evidence type="ECO:0000313" key="2">
    <source>
        <dbReference type="EMBL" id="ABV94434.1"/>
    </source>
</evidence>
<reference evidence="3" key="1">
    <citation type="journal article" date="2010" name="ISME J.">
        <title>The complete genome sequence of the algal symbiont Dinoroseobacter shibae: a hitchhiker's guide to life in the sea.</title>
        <authorList>
            <person name="Wagner-Dobler I."/>
            <person name="Ballhausen B."/>
            <person name="Berger M."/>
            <person name="Brinkhoff T."/>
            <person name="Buchholz I."/>
            <person name="Bunk B."/>
            <person name="Cypionka H."/>
            <person name="Daniel R."/>
            <person name="Drepper T."/>
            <person name="Gerdts G."/>
            <person name="Hahnke S."/>
            <person name="Han C."/>
            <person name="Jahn D."/>
            <person name="Kalhoefer D."/>
            <person name="Kiss H."/>
            <person name="Klenk H.P."/>
            <person name="Kyrpides N."/>
            <person name="Liebl W."/>
            <person name="Liesegang H."/>
            <person name="Meincke L."/>
            <person name="Pati A."/>
            <person name="Petersen J."/>
            <person name="Piekarski T."/>
            <person name="Pommerenke C."/>
            <person name="Pradella S."/>
            <person name="Pukall R."/>
            <person name="Rabus R."/>
            <person name="Stackebrandt E."/>
            <person name="Thole S."/>
            <person name="Thompson L."/>
            <person name="Tielen P."/>
            <person name="Tomasch J."/>
            <person name="von Jan M."/>
            <person name="Wanphrut N."/>
            <person name="Wichels A."/>
            <person name="Zech H."/>
            <person name="Simon M."/>
        </authorList>
    </citation>
    <scope>NUCLEOTIDE SEQUENCE [LARGE SCALE GENOMIC DNA]</scope>
    <source>
        <strain evidence="3">DSM 16493 / NCIMB 14021 / DFL 12</strain>
    </source>
</reference>
<dbReference type="OrthoDB" id="9791366at2"/>
<keyword evidence="2" id="KW-0012">Acyltransferase</keyword>
<dbReference type="STRING" id="398580.Dshi_2701"/>
<dbReference type="Gene3D" id="3.40.50.1820">
    <property type="entry name" value="alpha/beta hydrolase"/>
    <property type="match status" value="1"/>
</dbReference>
<keyword evidence="3" id="KW-1185">Reference proteome</keyword>
<dbReference type="Proteomes" id="UP000006833">
    <property type="component" value="Chromosome"/>
</dbReference>
<evidence type="ECO:0000313" key="3">
    <source>
        <dbReference type="Proteomes" id="UP000006833"/>
    </source>
</evidence>
<dbReference type="Pfam" id="PF12697">
    <property type="entry name" value="Abhydrolase_6"/>
    <property type="match status" value="1"/>
</dbReference>
<keyword evidence="2" id="KW-0808">Transferase</keyword>
<proteinExistence type="predicted"/>
<dbReference type="EMBL" id="CP000830">
    <property type="protein sequence ID" value="ABV94434.1"/>
    <property type="molecule type" value="Genomic_DNA"/>
</dbReference>
<protein>
    <submittedName>
        <fullName evidence="2">Putative hydrolase / acyltransferase</fullName>
    </submittedName>
</protein>
<dbReference type="SUPFAM" id="SSF53474">
    <property type="entry name" value="alpha/beta-Hydrolases"/>
    <property type="match status" value="1"/>
</dbReference>
<accession>A8LIJ3</accession>
<dbReference type="InterPro" id="IPR029058">
    <property type="entry name" value="AB_hydrolase_fold"/>
</dbReference>
<dbReference type="KEGG" id="dsh:Dshi_2701"/>
<dbReference type="InterPro" id="IPR050471">
    <property type="entry name" value="AB_hydrolase"/>
</dbReference>
<dbReference type="HOGENOM" id="CLU_020336_1_1_5"/>
<feature type="domain" description="AB hydrolase-1" evidence="1">
    <location>
        <begin position="23"/>
        <end position="260"/>
    </location>
</feature>
<sequence>MPQITAPDGTRLHYTDEGAGIPLLCLSGLTRTTRDFDYALPHLTGARVIRMDFRGRGQSDWADHRSYTLQQEAADALQLLDHLGLDRAAILGTSRGGLIAMGLGLGARERLLGVCLNDIGPELDPKGLEVIMGYLGRNPAYATHAEMAAAMPGLMTGFANVPASRWLQEVQKHYTETPRGLQITYDPKLRDAVEEAGATAATDLWPFFEALAGLPVAVIRGANSDLLSAATVAEMARRHPGLIAAEVPDRAHIPFLDEPESGAALRAFLAAVPP</sequence>
<dbReference type="PANTHER" id="PTHR43433:SF5">
    <property type="entry name" value="AB HYDROLASE-1 DOMAIN-CONTAINING PROTEIN"/>
    <property type="match status" value="1"/>
</dbReference>
<evidence type="ECO:0000259" key="1">
    <source>
        <dbReference type="Pfam" id="PF12697"/>
    </source>
</evidence>